<keyword evidence="4 6" id="KW-1133">Transmembrane helix</keyword>
<evidence type="ECO:0000256" key="3">
    <source>
        <dbReference type="ARBA" id="ARBA00022692"/>
    </source>
</evidence>
<accession>A0A7V7QJD9</accession>
<evidence type="ECO:0000256" key="5">
    <source>
        <dbReference type="ARBA" id="ARBA00023136"/>
    </source>
</evidence>
<dbReference type="RefSeq" id="WP_151144230.1">
    <property type="nucleotide sequence ID" value="NZ_WAGX01000005.1"/>
</dbReference>
<keyword evidence="5 6" id="KW-0472">Membrane</keyword>
<evidence type="ECO:0000256" key="1">
    <source>
        <dbReference type="ARBA" id="ARBA00004236"/>
    </source>
</evidence>
<keyword evidence="2" id="KW-1003">Cell membrane</keyword>
<keyword evidence="7" id="KW-0969">Cilium</keyword>
<evidence type="ECO:0000256" key="4">
    <source>
        <dbReference type="ARBA" id="ARBA00022989"/>
    </source>
</evidence>
<organism evidence="7 8">
    <name type="scientific">Candidatus Galacturonatibacter soehngenii</name>
    <dbReference type="NCBI Taxonomy" id="2307010"/>
    <lineage>
        <taxon>Bacteria</taxon>
        <taxon>Bacillati</taxon>
        <taxon>Bacillota</taxon>
        <taxon>Clostridia</taxon>
        <taxon>Lachnospirales</taxon>
        <taxon>Lachnospiraceae</taxon>
        <taxon>Candidatus Galacturonatibacter</taxon>
    </lineage>
</organism>
<keyword evidence="3 6" id="KW-0812">Transmembrane</keyword>
<evidence type="ECO:0000256" key="6">
    <source>
        <dbReference type="SAM" id="Phobius"/>
    </source>
</evidence>
<reference evidence="7 8" key="1">
    <citation type="submission" date="2019-09" db="EMBL/GenBank/DDBJ databases">
        <authorList>
            <person name="Valk L.C."/>
        </authorList>
    </citation>
    <scope>NUCLEOTIDE SEQUENCE [LARGE SCALE GENOMIC DNA]</scope>
    <source>
        <strain evidence="7">GalUA</strain>
    </source>
</reference>
<evidence type="ECO:0000313" key="7">
    <source>
        <dbReference type="EMBL" id="KAB1437695.1"/>
    </source>
</evidence>
<proteinExistence type="predicted"/>
<sequence>MYIAVSQSSRFESIWQLISVSIIFLIVLGLSYFTTKWISKIQKKQSFNKNIEVIETFKITTNKYIQIIRTGEKYLVIAIAKDNISMLTELTEQQLNLTMDEEVSKETFGEILNRMKDLKHKK</sequence>
<dbReference type="OrthoDB" id="9797155at2"/>
<keyword evidence="7" id="KW-0282">Flagellum</keyword>
<keyword evidence="8" id="KW-1185">Reference proteome</keyword>
<dbReference type="Proteomes" id="UP000461768">
    <property type="component" value="Unassembled WGS sequence"/>
</dbReference>
<reference evidence="7 8" key="2">
    <citation type="submission" date="2020-02" db="EMBL/GenBank/DDBJ databases">
        <title>Candidatus Galacturonibacter soehngenii shows hetero-acetogenic catabolism of galacturonic acid but lacks a canonical carbon monoxide dehydrogenase/acetyl-CoA synthase complex.</title>
        <authorList>
            <person name="Diender M."/>
            <person name="Stouten G.R."/>
            <person name="Petersen J.F."/>
            <person name="Nielsen P.H."/>
            <person name="Dueholm M.S."/>
            <person name="Pronk J.T."/>
            <person name="Van Loosdrecht M.C.M."/>
        </authorList>
    </citation>
    <scope>NUCLEOTIDE SEQUENCE [LARGE SCALE GENOMIC DNA]</scope>
    <source>
        <strain evidence="7">GalUA</strain>
    </source>
</reference>
<dbReference type="Pfam" id="PF04347">
    <property type="entry name" value="FliO"/>
    <property type="match status" value="1"/>
</dbReference>
<feature type="transmembrane region" description="Helical" evidence="6">
    <location>
        <begin position="14"/>
        <end position="34"/>
    </location>
</feature>
<evidence type="ECO:0000256" key="2">
    <source>
        <dbReference type="ARBA" id="ARBA00022475"/>
    </source>
</evidence>
<gene>
    <name evidence="7" type="ORF">F7O84_08835</name>
</gene>
<dbReference type="EMBL" id="WAGX01000005">
    <property type="protein sequence ID" value="KAB1437695.1"/>
    <property type="molecule type" value="Genomic_DNA"/>
</dbReference>
<comment type="caution">
    <text evidence="7">The sequence shown here is derived from an EMBL/GenBank/DDBJ whole genome shotgun (WGS) entry which is preliminary data.</text>
</comment>
<dbReference type="InterPro" id="IPR022781">
    <property type="entry name" value="Flagellar_biosynth_FliO"/>
</dbReference>
<name>A0A7V7QJD9_9FIRM</name>
<dbReference type="AlphaFoldDB" id="A0A7V7QJD9"/>
<keyword evidence="7" id="KW-0966">Cell projection</keyword>
<protein>
    <submittedName>
        <fullName evidence="7">Flagellar biosynthetic protein FliO</fullName>
    </submittedName>
</protein>
<dbReference type="GO" id="GO:0044781">
    <property type="term" value="P:bacterial-type flagellum organization"/>
    <property type="evidence" value="ECO:0007669"/>
    <property type="project" value="InterPro"/>
</dbReference>
<comment type="subcellular location">
    <subcellularLocation>
        <location evidence="1">Cell membrane</location>
    </subcellularLocation>
</comment>
<evidence type="ECO:0000313" key="8">
    <source>
        <dbReference type="Proteomes" id="UP000461768"/>
    </source>
</evidence>
<dbReference type="GO" id="GO:0016020">
    <property type="term" value="C:membrane"/>
    <property type="evidence" value="ECO:0007669"/>
    <property type="project" value="InterPro"/>
</dbReference>